<dbReference type="RefSeq" id="WP_126572324.1">
    <property type="nucleotide sequence ID" value="NZ_RXZH01000001.1"/>
</dbReference>
<organism evidence="5 6">
    <name type="scientific">Vibrio aquaticus</name>
    <dbReference type="NCBI Taxonomy" id="2496559"/>
    <lineage>
        <taxon>Bacteria</taxon>
        <taxon>Pseudomonadati</taxon>
        <taxon>Pseudomonadota</taxon>
        <taxon>Gammaproteobacteria</taxon>
        <taxon>Vibrionales</taxon>
        <taxon>Vibrionaceae</taxon>
        <taxon>Vibrio</taxon>
    </lineage>
</organism>
<keyword evidence="1" id="KW-0805">Transcription regulation</keyword>
<dbReference type="Gene3D" id="1.10.10.10">
    <property type="entry name" value="Winged helix-like DNA-binding domain superfamily/Winged helix DNA-binding domain"/>
    <property type="match status" value="1"/>
</dbReference>
<sequence length="261" mass="30094">MNDCSHLSASASHLSVLELEQILKLELAKLGVEQFVLMIVDANQRPIYQNVCGFNHKQMQVYEENMAHDAFFEHYAHNGYLGQLLYMQEMLPMRKIRDPIFNEILVPTMGLYHSYSGLAPLLDEHYVMLSSHCDHALNYRSRKNIDSIWCFLSAWGNYWLAQTVMTTQLRQFESAMERNLLVESLTQAEIDVLNMLAQGLDGSEVAAKRNVSKETVRSQIKHILHKTGCRHQNQLLTRYFQSGVQSASKFMTLSHKLTRLI</sequence>
<evidence type="ECO:0000313" key="6">
    <source>
        <dbReference type="Proteomes" id="UP000268973"/>
    </source>
</evidence>
<dbReference type="SUPFAM" id="SSF46894">
    <property type="entry name" value="C-terminal effector domain of the bipartite response regulators"/>
    <property type="match status" value="1"/>
</dbReference>
<feature type="domain" description="HTH luxR-type" evidence="4">
    <location>
        <begin position="178"/>
        <end position="243"/>
    </location>
</feature>
<comment type="caution">
    <text evidence="5">The sequence shown here is derived from an EMBL/GenBank/DDBJ whole genome shotgun (WGS) entry which is preliminary data.</text>
</comment>
<evidence type="ECO:0000313" key="5">
    <source>
        <dbReference type="EMBL" id="RTZ17569.1"/>
    </source>
</evidence>
<dbReference type="GO" id="GO:0006355">
    <property type="term" value="P:regulation of DNA-templated transcription"/>
    <property type="evidence" value="ECO:0007669"/>
    <property type="project" value="InterPro"/>
</dbReference>
<dbReference type="GO" id="GO:0003677">
    <property type="term" value="F:DNA binding"/>
    <property type="evidence" value="ECO:0007669"/>
    <property type="project" value="UniProtKB-KW"/>
</dbReference>
<dbReference type="OrthoDB" id="1523999at2"/>
<name>A0A432D0Y7_9VIBR</name>
<evidence type="ECO:0000256" key="2">
    <source>
        <dbReference type="ARBA" id="ARBA00023125"/>
    </source>
</evidence>
<reference evidence="5 6" key="1">
    <citation type="submission" date="2018-12" db="EMBL/GenBank/DDBJ databases">
        <title>Vibrio sp. isolated from China Sea.</title>
        <authorList>
            <person name="Li Y."/>
        </authorList>
    </citation>
    <scope>NUCLEOTIDE SEQUENCE [LARGE SCALE GENOMIC DNA]</scope>
    <source>
        <strain evidence="5 6">BEI207</strain>
    </source>
</reference>
<dbReference type="Pfam" id="PF00196">
    <property type="entry name" value="GerE"/>
    <property type="match status" value="1"/>
</dbReference>
<accession>A0A432D0Y7</accession>
<dbReference type="AlphaFoldDB" id="A0A432D0Y7"/>
<dbReference type="InterPro" id="IPR036388">
    <property type="entry name" value="WH-like_DNA-bd_sf"/>
</dbReference>
<dbReference type="PANTHER" id="PTHR44688">
    <property type="entry name" value="DNA-BINDING TRANSCRIPTIONAL ACTIVATOR DEVR_DOSR"/>
    <property type="match status" value="1"/>
</dbReference>
<evidence type="ECO:0000259" key="4">
    <source>
        <dbReference type="PROSITE" id="PS50043"/>
    </source>
</evidence>
<keyword evidence="6" id="KW-1185">Reference proteome</keyword>
<dbReference type="PANTHER" id="PTHR44688:SF16">
    <property type="entry name" value="DNA-BINDING TRANSCRIPTIONAL ACTIVATOR DEVR_DOSR"/>
    <property type="match status" value="1"/>
</dbReference>
<gene>
    <name evidence="5" type="ORF">EJ063_01945</name>
</gene>
<dbReference type="InterPro" id="IPR016032">
    <property type="entry name" value="Sig_transdc_resp-reg_C-effctor"/>
</dbReference>
<keyword evidence="2" id="KW-0238">DNA-binding</keyword>
<evidence type="ECO:0000256" key="1">
    <source>
        <dbReference type="ARBA" id="ARBA00023015"/>
    </source>
</evidence>
<keyword evidence="3" id="KW-0804">Transcription</keyword>
<dbReference type="Proteomes" id="UP000268973">
    <property type="component" value="Unassembled WGS sequence"/>
</dbReference>
<dbReference type="EMBL" id="RXZH01000001">
    <property type="protein sequence ID" value="RTZ17569.1"/>
    <property type="molecule type" value="Genomic_DNA"/>
</dbReference>
<dbReference type="SMART" id="SM00421">
    <property type="entry name" value="HTH_LUXR"/>
    <property type="match status" value="1"/>
</dbReference>
<protein>
    <submittedName>
        <fullName evidence="5">Response regulator transcription factor</fullName>
    </submittedName>
</protein>
<dbReference type="PRINTS" id="PR00038">
    <property type="entry name" value="HTHLUXR"/>
</dbReference>
<evidence type="ECO:0000256" key="3">
    <source>
        <dbReference type="ARBA" id="ARBA00023163"/>
    </source>
</evidence>
<dbReference type="InterPro" id="IPR000792">
    <property type="entry name" value="Tscrpt_reg_LuxR_C"/>
</dbReference>
<proteinExistence type="predicted"/>
<dbReference type="PROSITE" id="PS50043">
    <property type="entry name" value="HTH_LUXR_2"/>
    <property type="match status" value="1"/>
</dbReference>